<accession>A0A914H0Q0</accession>
<dbReference type="GO" id="GO:0019005">
    <property type="term" value="C:SCF ubiquitin ligase complex"/>
    <property type="evidence" value="ECO:0007669"/>
    <property type="project" value="TreeGrafter"/>
</dbReference>
<evidence type="ECO:0000256" key="1">
    <source>
        <dbReference type="SAM" id="MobiDB-lite"/>
    </source>
</evidence>
<organism evidence="2 3">
    <name type="scientific">Globodera rostochiensis</name>
    <name type="common">Golden nematode worm</name>
    <name type="synonym">Heterodera rostochiensis</name>
    <dbReference type="NCBI Taxonomy" id="31243"/>
    <lineage>
        <taxon>Eukaryota</taxon>
        <taxon>Metazoa</taxon>
        <taxon>Ecdysozoa</taxon>
        <taxon>Nematoda</taxon>
        <taxon>Chromadorea</taxon>
        <taxon>Rhabditida</taxon>
        <taxon>Tylenchina</taxon>
        <taxon>Tylenchomorpha</taxon>
        <taxon>Tylenchoidea</taxon>
        <taxon>Heteroderidae</taxon>
        <taxon>Heteroderinae</taxon>
        <taxon>Globodera</taxon>
    </lineage>
</organism>
<name>A0A914H0Q0_GLORO</name>
<dbReference type="WBParaSite" id="Gr19_v10_g12864.t1">
    <property type="protein sequence ID" value="Gr19_v10_g12864.t1"/>
    <property type="gene ID" value="Gr19_v10_g12864"/>
</dbReference>
<proteinExistence type="predicted"/>
<feature type="compositionally biased region" description="Polar residues" evidence="1">
    <location>
        <begin position="83"/>
        <end position="92"/>
    </location>
</feature>
<dbReference type="InterPro" id="IPR032675">
    <property type="entry name" value="LRR_dom_sf"/>
</dbReference>
<dbReference type="PANTHER" id="PTHR13318">
    <property type="entry name" value="PARTNER OF PAIRED, ISOFORM B-RELATED"/>
    <property type="match status" value="1"/>
</dbReference>
<evidence type="ECO:0000313" key="3">
    <source>
        <dbReference type="WBParaSite" id="Gr19_v10_g12864.t1"/>
    </source>
</evidence>
<dbReference type="InterPro" id="IPR006553">
    <property type="entry name" value="Leu-rich_rpt_Cys-con_subtyp"/>
</dbReference>
<dbReference type="GO" id="GO:0031146">
    <property type="term" value="P:SCF-dependent proteasomal ubiquitin-dependent protein catabolic process"/>
    <property type="evidence" value="ECO:0007669"/>
    <property type="project" value="TreeGrafter"/>
</dbReference>
<feature type="compositionally biased region" description="Basic residues" evidence="1">
    <location>
        <begin position="97"/>
        <end position="110"/>
    </location>
</feature>
<reference evidence="3" key="1">
    <citation type="submission" date="2022-11" db="UniProtKB">
        <authorList>
            <consortium name="WormBaseParasite"/>
        </authorList>
    </citation>
    <scope>IDENTIFICATION</scope>
</reference>
<feature type="compositionally biased region" description="Low complexity" evidence="1">
    <location>
        <begin position="159"/>
        <end position="177"/>
    </location>
</feature>
<protein>
    <submittedName>
        <fullName evidence="3">Uncharacterized protein</fullName>
    </submittedName>
</protein>
<feature type="compositionally biased region" description="Basic and acidic residues" evidence="1">
    <location>
        <begin position="124"/>
        <end position="141"/>
    </location>
</feature>
<evidence type="ECO:0000313" key="2">
    <source>
        <dbReference type="Proteomes" id="UP000887572"/>
    </source>
</evidence>
<sequence>MQIFWINSLGHLSIRHFHSTKMGKLIILTLFSLLIVLVVSQFNEESSGPGGAGRSRGGLMRKHSRGGVGRNEHKASLARNKTGRNSTSSSNEGAGGKMKKGHRNRQRNRNNKLGGGRGGSALREGGRRQTEEENRRKRNAEENNEQQQQDEFDRGFGSDGQQPFGGQQVQDVGPPQGEELNTYGCEELKCFRALIEGAIQGVEDRIEKRKIHMKKSEKFSLVPLNLRTDVQDKLKTFLNGENSPKAFVDLEEAMEIAKSALSTNAEYAKTAVDKIAEMFDDVEMIDQRIDGLQKLLEEHKNSPIRLSDLKGKKTIMEIPEIEKEINQILKLDILEKWTDCPSKKIVFELLDKLNDENFPRKLAIELAGRFVVNPVEFALTKFMGVSDMYYVPKFLVYNCAVLDLATHLAHGMEENGELLSKFEKSVQLSANYSLMDVLDDDSLICVFIELEFLQKTSLESVCSRWKRILRSHAPYVKMQSVNIGDYLSQQKKAANNGCQQQELISGVIERAGPHMRELDLGHRWPQIPQRIIDQLSLKCFNLTSLDMGWVRLEADISPLLERVAPQLFEFSLEETSWDNSEHAEKVGLHLPKMKLLKRLNLRKFDESLDALAMLDSGTVEFLDLSECSQLTADTLVHFFEKNPQLLVLHLCPMPYSCLPLIAMSTTSTINVPGPFLGFIRPQKQTKRRYTEEGKLVNKPKNKPKNGTDLQILINKLATLKRLRTLWLGHIPYSAHFLSLKALSELGELRHLHIKECNSLDGNALDVILKGISPTLRQLSLLNCGQLENFGALSNCQILSQLDIENGMCLQNADLKVLGMYGNLRILRLKDCAGISDEAVWCVSANCISLKELELIKCAGISDHFLSNAPAFSKLQKLERLSLSGCEGIARHSIVEAVDVLNWDSLVQLDLSKNMNIDNSILLPIWEKLEKQKHYRNNKCLTLHVGGTGIARESDQTELAPHMEIMF</sequence>
<feature type="region of interest" description="Disordered" evidence="1">
    <location>
        <begin position="44"/>
        <end position="180"/>
    </location>
</feature>
<dbReference type="Gene3D" id="3.80.10.10">
    <property type="entry name" value="Ribonuclease Inhibitor"/>
    <property type="match status" value="2"/>
</dbReference>
<keyword evidence="2" id="KW-1185">Reference proteome</keyword>
<dbReference type="SUPFAM" id="SSF52047">
    <property type="entry name" value="RNI-like"/>
    <property type="match status" value="2"/>
</dbReference>
<dbReference type="SMART" id="SM00367">
    <property type="entry name" value="LRR_CC"/>
    <property type="match status" value="4"/>
</dbReference>
<dbReference type="Proteomes" id="UP000887572">
    <property type="component" value="Unplaced"/>
</dbReference>
<dbReference type="PANTHER" id="PTHR13318:SF190">
    <property type="entry name" value="PARTNER OF PAIRED, ISOFORM B"/>
    <property type="match status" value="1"/>
</dbReference>
<dbReference type="AlphaFoldDB" id="A0A914H0Q0"/>